<dbReference type="GO" id="GO:0005794">
    <property type="term" value="C:Golgi apparatus"/>
    <property type="evidence" value="ECO:0007669"/>
    <property type="project" value="UniProtKB-ARBA"/>
</dbReference>
<protein>
    <recommendedName>
        <fullName evidence="7">Protein-tyrosine sulfotransferase</fullName>
        <ecNumber evidence="7">2.8.2.20</ecNumber>
    </recommendedName>
</protein>
<accession>A0A0N5BSL2</accession>
<evidence type="ECO:0000256" key="3">
    <source>
        <dbReference type="ARBA" id="ARBA00022679"/>
    </source>
</evidence>
<keyword evidence="8" id="KW-0812">Transmembrane</keyword>
<keyword evidence="9" id="KW-1185">Reference proteome</keyword>
<dbReference type="PANTHER" id="PTHR12788:SF7">
    <property type="entry name" value="PROTEIN-TYROSINE SULFOTRANSFERASE-RELATED"/>
    <property type="match status" value="1"/>
</dbReference>
<dbReference type="Pfam" id="PF13469">
    <property type="entry name" value="Sulfotransfer_3"/>
    <property type="match status" value="1"/>
</dbReference>
<sequence>MLKRSYRNSNIFFILFLITLIIILFLYKKQKTITLIEILKNDKVIFIGGVPRSGTTLMRVLLDSHSDVRCGGETRVIPYILSTLTFWERKSNKKMLDEAGVSRSVLNDAVGSFISEVMIKHGDKANIYCNKDPLNMSYGGRLKEMFPNGKFILLIRDGRASVHSIMSRKVPVVGFSWHNQTKSLIAWNDMIDKMVLQCTYIGKDSCLMVHYERLVIFPKEELMRITEFLNIKWEENLLHHEEFIGSEIKLIKDEWSTDQVKKSINLDALYKWSNFFNLSIIQNINTIAPMLKNLGYPTDTTYPDYVSLKRRDLYV</sequence>
<dbReference type="AlphaFoldDB" id="A0A0N5BSL2"/>
<evidence type="ECO:0000256" key="7">
    <source>
        <dbReference type="RuleBase" id="RU365018"/>
    </source>
</evidence>
<evidence type="ECO:0000313" key="9">
    <source>
        <dbReference type="Proteomes" id="UP000046392"/>
    </source>
</evidence>
<keyword evidence="8" id="KW-0472">Membrane</keyword>
<evidence type="ECO:0000256" key="5">
    <source>
        <dbReference type="ARBA" id="ARBA00023180"/>
    </source>
</evidence>
<comment type="function">
    <text evidence="1 7">Catalyzes the O-sulfation of tyrosine residues within acidic motifs of polypeptides, using 3'-phosphoadenylyl sulfate (PAPS) as cosubstrate.</text>
</comment>
<dbReference type="InterPro" id="IPR026634">
    <property type="entry name" value="TPST-like"/>
</dbReference>
<dbReference type="InterPro" id="IPR027417">
    <property type="entry name" value="P-loop_NTPase"/>
</dbReference>
<dbReference type="FunFam" id="3.40.50.300:FF:002853">
    <property type="entry name" value="Protein-tyrosine sulfotransferase"/>
    <property type="match status" value="1"/>
</dbReference>
<organism evidence="9 10">
    <name type="scientific">Strongyloides papillosus</name>
    <name type="common">Intestinal threadworm</name>
    <dbReference type="NCBI Taxonomy" id="174720"/>
    <lineage>
        <taxon>Eukaryota</taxon>
        <taxon>Metazoa</taxon>
        <taxon>Ecdysozoa</taxon>
        <taxon>Nematoda</taxon>
        <taxon>Chromadorea</taxon>
        <taxon>Rhabditida</taxon>
        <taxon>Tylenchina</taxon>
        <taxon>Panagrolaimomorpha</taxon>
        <taxon>Strongyloidoidea</taxon>
        <taxon>Strongyloididae</taxon>
        <taxon>Strongyloides</taxon>
    </lineage>
</organism>
<dbReference type="PANTHER" id="PTHR12788">
    <property type="entry name" value="PROTEIN-TYROSINE SULFOTRANSFERASE 2"/>
    <property type="match status" value="1"/>
</dbReference>
<evidence type="ECO:0000313" key="10">
    <source>
        <dbReference type="WBParaSite" id="SPAL_0000885400.1"/>
    </source>
</evidence>
<name>A0A0N5BSL2_STREA</name>
<keyword evidence="5" id="KW-0325">Glycoprotein</keyword>
<dbReference type="Proteomes" id="UP000046392">
    <property type="component" value="Unplaced"/>
</dbReference>
<evidence type="ECO:0000256" key="8">
    <source>
        <dbReference type="SAM" id="Phobius"/>
    </source>
</evidence>
<evidence type="ECO:0000256" key="6">
    <source>
        <dbReference type="ARBA" id="ARBA00048460"/>
    </source>
</evidence>
<dbReference type="SUPFAM" id="SSF52540">
    <property type="entry name" value="P-loop containing nucleoside triphosphate hydrolases"/>
    <property type="match status" value="1"/>
</dbReference>
<dbReference type="WBParaSite" id="SPAL_0000885400.1">
    <property type="protein sequence ID" value="SPAL_0000885400.1"/>
    <property type="gene ID" value="SPAL_0000885400"/>
</dbReference>
<proteinExistence type="inferred from homology"/>
<comment type="similarity">
    <text evidence="2 7">Belongs to the protein sulfotransferase family.</text>
</comment>
<dbReference type="EC" id="2.8.2.20" evidence="7"/>
<dbReference type="GO" id="GO:0008476">
    <property type="term" value="F:protein-tyrosine sulfotransferase activity"/>
    <property type="evidence" value="ECO:0007669"/>
    <property type="project" value="UniProtKB-EC"/>
</dbReference>
<keyword evidence="4" id="KW-1015">Disulfide bond</keyword>
<dbReference type="Gene3D" id="3.40.50.300">
    <property type="entry name" value="P-loop containing nucleotide triphosphate hydrolases"/>
    <property type="match status" value="1"/>
</dbReference>
<comment type="catalytic activity">
    <reaction evidence="6 7">
        <text>L-tyrosyl-[protein] + 3'-phosphoadenylyl sulfate = O-sulfo-L-tyrosine-[protein] + adenosine 3',5'-bisphosphate + H(+)</text>
        <dbReference type="Rhea" id="RHEA:16801"/>
        <dbReference type="Rhea" id="RHEA-COMP:10136"/>
        <dbReference type="Rhea" id="RHEA-COMP:11688"/>
        <dbReference type="ChEBI" id="CHEBI:15378"/>
        <dbReference type="ChEBI" id="CHEBI:46858"/>
        <dbReference type="ChEBI" id="CHEBI:58339"/>
        <dbReference type="ChEBI" id="CHEBI:58343"/>
        <dbReference type="ChEBI" id="CHEBI:65286"/>
        <dbReference type="EC" id="2.8.2.20"/>
    </reaction>
</comment>
<dbReference type="STRING" id="174720.A0A0N5BSL2"/>
<keyword evidence="8" id="KW-1133">Transmembrane helix</keyword>
<evidence type="ECO:0000256" key="1">
    <source>
        <dbReference type="ARBA" id="ARBA00003886"/>
    </source>
</evidence>
<reference evidence="10" key="1">
    <citation type="submission" date="2017-02" db="UniProtKB">
        <authorList>
            <consortium name="WormBaseParasite"/>
        </authorList>
    </citation>
    <scope>IDENTIFICATION</scope>
</reference>
<feature type="transmembrane region" description="Helical" evidence="8">
    <location>
        <begin position="9"/>
        <end position="27"/>
    </location>
</feature>
<evidence type="ECO:0000256" key="4">
    <source>
        <dbReference type="ARBA" id="ARBA00023157"/>
    </source>
</evidence>
<evidence type="ECO:0000256" key="2">
    <source>
        <dbReference type="ARBA" id="ARBA00009988"/>
    </source>
</evidence>
<keyword evidence="3 7" id="KW-0808">Transferase</keyword>